<feature type="domain" description="Methyltransferase" evidence="1">
    <location>
        <begin position="51"/>
        <end position="146"/>
    </location>
</feature>
<name>A0A4S8M1L9_DENBC</name>
<keyword evidence="2" id="KW-0808">Transferase</keyword>
<dbReference type="Gene3D" id="3.40.50.150">
    <property type="entry name" value="Vaccinia Virus protein VP39"/>
    <property type="match status" value="1"/>
</dbReference>
<reference evidence="2 3" key="1">
    <citation type="journal article" date="2019" name="Nat. Ecol. Evol.">
        <title>Megaphylogeny resolves global patterns of mushroom evolution.</title>
        <authorList>
            <person name="Varga T."/>
            <person name="Krizsan K."/>
            <person name="Foldi C."/>
            <person name="Dima B."/>
            <person name="Sanchez-Garcia M."/>
            <person name="Sanchez-Ramirez S."/>
            <person name="Szollosi G.J."/>
            <person name="Szarkandi J.G."/>
            <person name="Papp V."/>
            <person name="Albert L."/>
            <person name="Andreopoulos W."/>
            <person name="Angelini C."/>
            <person name="Antonin V."/>
            <person name="Barry K.W."/>
            <person name="Bougher N.L."/>
            <person name="Buchanan P."/>
            <person name="Buyck B."/>
            <person name="Bense V."/>
            <person name="Catcheside P."/>
            <person name="Chovatia M."/>
            <person name="Cooper J."/>
            <person name="Damon W."/>
            <person name="Desjardin D."/>
            <person name="Finy P."/>
            <person name="Geml J."/>
            <person name="Haridas S."/>
            <person name="Hughes K."/>
            <person name="Justo A."/>
            <person name="Karasinski D."/>
            <person name="Kautmanova I."/>
            <person name="Kiss B."/>
            <person name="Kocsube S."/>
            <person name="Kotiranta H."/>
            <person name="LaButti K.M."/>
            <person name="Lechner B.E."/>
            <person name="Liimatainen K."/>
            <person name="Lipzen A."/>
            <person name="Lukacs Z."/>
            <person name="Mihaltcheva S."/>
            <person name="Morgado L.N."/>
            <person name="Niskanen T."/>
            <person name="Noordeloos M.E."/>
            <person name="Ohm R.A."/>
            <person name="Ortiz-Santana B."/>
            <person name="Ovrebo C."/>
            <person name="Racz N."/>
            <person name="Riley R."/>
            <person name="Savchenko A."/>
            <person name="Shiryaev A."/>
            <person name="Soop K."/>
            <person name="Spirin V."/>
            <person name="Szebenyi C."/>
            <person name="Tomsovsky M."/>
            <person name="Tulloss R.E."/>
            <person name="Uehling J."/>
            <person name="Grigoriev I.V."/>
            <person name="Vagvolgyi C."/>
            <person name="Papp T."/>
            <person name="Martin F.M."/>
            <person name="Miettinen O."/>
            <person name="Hibbett D.S."/>
            <person name="Nagy L.G."/>
        </authorList>
    </citation>
    <scope>NUCLEOTIDE SEQUENCE [LARGE SCALE GENOMIC DNA]</scope>
    <source>
        <strain evidence="2 3">CBS 962.96</strain>
    </source>
</reference>
<keyword evidence="3" id="KW-1185">Reference proteome</keyword>
<organism evidence="2 3">
    <name type="scientific">Dendrothele bispora (strain CBS 962.96)</name>
    <dbReference type="NCBI Taxonomy" id="1314807"/>
    <lineage>
        <taxon>Eukaryota</taxon>
        <taxon>Fungi</taxon>
        <taxon>Dikarya</taxon>
        <taxon>Basidiomycota</taxon>
        <taxon>Agaricomycotina</taxon>
        <taxon>Agaricomycetes</taxon>
        <taxon>Agaricomycetidae</taxon>
        <taxon>Agaricales</taxon>
        <taxon>Agaricales incertae sedis</taxon>
        <taxon>Dendrothele</taxon>
    </lineage>
</organism>
<dbReference type="CDD" id="cd02440">
    <property type="entry name" value="AdoMet_MTases"/>
    <property type="match status" value="1"/>
</dbReference>
<dbReference type="GO" id="GO:0032259">
    <property type="term" value="P:methylation"/>
    <property type="evidence" value="ECO:0007669"/>
    <property type="project" value="UniProtKB-KW"/>
</dbReference>
<dbReference type="AlphaFoldDB" id="A0A4S8M1L9"/>
<dbReference type="SUPFAM" id="SSF53335">
    <property type="entry name" value="S-adenosyl-L-methionine-dependent methyltransferases"/>
    <property type="match status" value="1"/>
</dbReference>
<evidence type="ECO:0000313" key="3">
    <source>
        <dbReference type="Proteomes" id="UP000297245"/>
    </source>
</evidence>
<dbReference type="Pfam" id="PF13649">
    <property type="entry name" value="Methyltransf_25"/>
    <property type="match status" value="1"/>
</dbReference>
<dbReference type="OrthoDB" id="184880at2759"/>
<gene>
    <name evidence="2" type="ORF">K435DRAFT_839240</name>
</gene>
<keyword evidence="2" id="KW-0489">Methyltransferase</keyword>
<dbReference type="EMBL" id="ML179187">
    <property type="protein sequence ID" value="THU95977.1"/>
    <property type="molecule type" value="Genomic_DNA"/>
</dbReference>
<dbReference type="GO" id="GO:0008168">
    <property type="term" value="F:methyltransferase activity"/>
    <property type="evidence" value="ECO:0007669"/>
    <property type="project" value="UniProtKB-KW"/>
</dbReference>
<sequence>MSNDNSRYVILGKDDAERRRLNDGYPYFKKYVRKNKVIYDDTVSLPDDAVVLDLATGSGAWILDLASLVPSTVIIHGIDISPAFFPYIQSPNNNNIHLHSQSCTSLPPTWSSQFDLINQNLVRGALTQHDWNLEFHELFRVLKPGGHLQLCEGDCTNWDQEIRPGSAHEKMRDLYKALLDKNSLVWDCSKRLPEMLTNIGFVNVYTELRKYPLNADDGDGGGSIGSDVISRFLRSLKPAIMKNEGFGIVGSGEVYEGLIEELKKEWNEGTLFFDFVLICAQKPL</sequence>
<dbReference type="InterPro" id="IPR041698">
    <property type="entry name" value="Methyltransf_25"/>
</dbReference>
<dbReference type="Proteomes" id="UP000297245">
    <property type="component" value="Unassembled WGS sequence"/>
</dbReference>
<protein>
    <submittedName>
        <fullName evidence="2">S-adenosyl-L-methionine-dependent methyltransferase</fullName>
    </submittedName>
</protein>
<evidence type="ECO:0000313" key="2">
    <source>
        <dbReference type="EMBL" id="THU95977.1"/>
    </source>
</evidence>
<evidence type="ECO:0000259" key="1">
    <source>
        <dbReference type="Pfam" id="PF13649"/>
    </source>
</evidence>
<dbReference type="InterPro" id="IPR029063">
    <property type="entry name" value="SAM-dependent_MTases_sf"/>
</dbReference>
<dbReference type="PANTHER" id="PTHR43591:SF110">
    <property type="entry name" value="RHODANESE DOMAIN-CONTAINING PROTEIN"/>
    <property type="match status" value="1"/>
</dbReference>
<accession>A0A4S8M1L9</accession>
<dbReference type="PANTHER" id="PTHR43591">
    <property type="entry name" value="METHYLTRANSFERASE"/>
    <property type="match status" value="1"/>
</dbReference>
<proteinExistence type="predicted"/>